<dbReference type="AlphaFoldDB" id="A0A517PIF9"/>
<keyword evidence="2" id="KW-1185">Reference proteome</keyword>
<dbReference type="EMBL" id="CP036266">
    <property type="protein sequence ID" value="QDT19174.1"/>
    <property type="molecule type" value="Genomic_DNA"/>
</dbReference>
<dbReference type="GO" id="GO:0016829">
    <property type="term" value="F:lyase activity"/>
    <property type="evidence" value="ECO:0007669"/>
    <property type="project" value="UniProtKB-KW"/>
</dbReference>
<organism evidence="1 2">
    <name type="scientific">Gimesia chilikensis</name>
    <dbReference type="NCBI Taxonomy" id="2605989"/>
    <lineage>
        <taxon>Bacteria</taxon>
        <taxon>Pseudomonadati</taxon>
        <taxon>Planctomycetota</taxon>
        <taxon>Planctomycetia</taxon>
        <taxon>Planctomycetales</taxon>
        <taxon>Planctomycetaceae</taxon>
        <taxon>Gimesia</taxon>
    </lineage>
</organism>
<dbReference type="GO" id="GO:0016491">
    <property type="term" value="F:oxidoreductase activity"/>
    <property type="evidence" value="ECO:0007669"/>
    <property type="project" value="TreeGrafter"/>
</dbReference>
<dbReference type="RefSeq" id="WP_145181054.1">
    <property type="nucleotide sequence ID" value="NZ_CP036266.1"/>
</dbReference>
<dbReference type="SUPFAM" id="SSF48371">
    <property type="entry name" value="ARM repeat"/>
    <property type="match status" value="1"/>
</dbReference>
<dbReference type="Proteomes" id="UP000320421">
    <property type="component" value="Chromosome"/>
</dbReference>
<reference evidence="1 2" key="1">
    <citation type="submission" date="2019-02" db="EMBL/GenBank/DDBJ databases">
        <title>Deep-cultivation of Planctomycetes and their phenomic and genomic characterization uncovers novel biology.</title>
        <authorList>
            <person name="Wiegand S."/>
            <person name="Jogler M."/>
            <person name="Boedeker C."/>
            <person name="Pinto D."/>
            <person name="Vollmers J."/>
            <person name="Rivas-Marin E."/>
            <person name="Kohn T."/>
            <person name="Peeters S.H."/>
            <person name="Heuer A."/>
            <person name="Rast P."/>
            <person name="Oberbeckmann S."/>
            <person name="Bunk B."/>
            <person name="Jeske O."/>
            <person name="Meyerdierks A."/>
            <person name="Storesund J.E."/>
            <person name="Kallscheuer N."/>
            <person name="Luecker S."/>
            <person name="Lage O.M."/>
            <person name="Pohl T."/>
            <person name="Merkel B.J."/>
            <person name="Hornburger P."/>
            <person name="Mueller R.-W."/>
            <person name="Bruemmer F."/>
            <person name="Labrenz M."/>
            <person name="Spormann A.M."/>
            <person name="Op den Camp H."/>
            <person name="Overmann J."/>
            <person name="Amann R."/>
            <person name="Jetten M.S.M."/>
            <person name="Mascher T."/>
            <person name="Medema M.H."/>
            <person name="Devos D.P."/>
            <person name="Kaster A.-K."/>
            <person name="Ovreas L."/>
            <person name="Rohde M."/>
            <person name="Galperin M.Y."/>
            <person name="Jogler C."/>
        </authorList>
    </citation>
    <scope>NUCLEOTIDE SEQUENCE [LARGE SCALE GENOMIC DNA]</scope>
    <source>
        <strain evidence="1 2">HG66A1</strain>
    </source>
</reference>
<keyword evidence="1" id="KW-0456">Lyase</keyword>
<name>A0A517PIF9_9PLAN</name>
<dbReference type="InterPro" id="IPR011989">
    <property type="entry name" value="ARM-like"/>
</dbReference>
<dbReference type="Pfam" id="PF03130">
    <property type="entry name" value="HEAT_PBS"/>
    <property type="match status" value="1"/>
</dbReference>
<dbReference type="InterPro" id="IPR004155">
    <property type="entry name" value="PBS_lyase_HEAT"/>
</dbReference>
<dbReference type="OrthoDB" id="434212at2"/>
<dbReference type="InterPro" id="IPR016024">
    <property type="entry name" value="ARM-type_fold"/>
</dbReference>
<accession>A0A517PIF9</accession>
<dbReference type="SMART" id="SM00567">
    <property type="entry name" value="EZ_HEAT"/>
    <property type="match status" value="4"/>
</dbReference>
<gene>
    <name evidence="1" type="ORF">HG66A1_09380</name>
</gene>
<dbReference type="Gene3D" id="1.25.10.10">
    <property type="entry name" value="Leucine-rich Repeat Variant"/>
    <property type="match status" value="1"/>
</dbReference>
<proteinExistence type="predicted"/>
<dbReference type="PANTHER" id="PTHR12697">
    <property type="entry name" value="PBS LYASE HEAT-LIKE PROTEIN"/>
    <property type="match status" value="1"/>
</dbReference>
<dbReference type="PANTHER" id="PTHR12697:SF5">
    <property type="entry name" value="DEOXYHYPUSINE HYDROXYLASE"/>
    <property type="match status" value="1"/>
</dbReference>
<evidence type="ECO:0000313" key="1">
    <source>
        <dbReference type="EMBL" id="QDT19174.1"/>
    </source>
</evidence>
<sequence length="256" mass="27996">MATRYIIALVVLLAVIVGLQMSGVFRFAGNIYREWSLKNVERGDVKALKWSREYLDSDEIQIRAAAASSIGRIGQADQATLTDLIKKVENDVARVASSAAWSLGHIELMEPEGNRTAYQSEVVAALIRGLSHQDKKVRRSAAYALSNYGMRGIDASPAIPALVAKLKDKGVGYMATRALGEMGARESSADIAVLLEGENETYQYEAGVALAKLQPLPEEIQAQLDRLLKAHDDIRRAVEIEVPDYQTAGTKQPVKK</sequence>
<protein>
    <submittedName>
        <fullName evidence="1">PBS lyase HEAT-like repeat protein</fullName>
    </submittedName>
</protein>
<evidence type="ECO:0000313" key="2">
    <source>
        <dbReference type="Proteomes" id="UP000320421"/>
    </source>
</evidence>